<proteinExistence type="predicted"/>
<dbReference type="NCBIfam" id="NF033819">
    <property type="entry name" value="IS66_TnpB"/>
    <property type="match status" value="1"/>
</dbReference>
<dbReference type="AlphaFoldDB" id="A0A4U0P1X8"/>
<evidence type="ECO:0000313" key="1">
    <source>
        <dbReference type="EMBL" id="TJZ60512.1"/>
    </source>
</evidence>
<dbReference type="Pfam" id="PF05717">
    <property type="entry name" value="TnpB_IS66"/>
    <property type="match status" value="1"/>
</dbReference>
<dbReference type="InterPro" id="IPR008878">
    <property type="entry name" value="Transposase_IS66_Orf2"/>
</dbReference>
<gene>
    <name evidence="1" type="primary">tnpB</name>
    <name evidence="1" type="ORF">FAZ15_10960</name>
</gene>
<reference evidence="1 2" key="1">
    <citation type="submission" date="2019-04" db="EMBL/GenBank/DDBJ databases">
        <title>Sphingobacterium olei sp. nov., isolated from oil-contaminated soil.</title>
        <authorList>
            <person name="Liu B."/>
        </authorList>
    </citation>
    <scope>NUCLEOTIDE SEQUENCE [LARGE SCALE GENOMIC DNA]</scope>
    <source>
        <strain evidence="1 2">HAL-9</strain>
    </source>
</reference>
<dbReference type="Proteomes" id="UP000306808">
    <property type="component" value="Unassembled WGS sequence"/>
</dbReference>
<keyword evidence="2" id="KW-1185">Reference proteome</keyword>
<name>A0A4U0P1X8_9SPHI</name>
<organism evidence="1 2">
    <name type="scientific">Sphingobacterium olei</name>
    <dbReference type="NCBI Taxonomy" id="2571155"/>
    <lineage>
        <taxon>Bacteria</taxon>
        <taxon>Pseudomonadati</taxon>
        <taxon>Bacteroidota</taxon>
        <taxon>Sphingobacteriia</taxon>
        <taxon>Sphingobacteriales</taxon>
        <taxon>Sphingobacteriaceae</taxon>
        <taxon>Sphingobacterium</taxon>
    </lineage>
</organism>
<dbReference type="RefSeq" id="WP_136901359.1">
    <property type="nucleotide sequence ID" value="NZ_SUME01000004.1"/>
</dbReference>
<protein>
    <submittedName>
        <fullName evidence="1">IS66 family insertion sequence element accessory protein TnpB</fullName>
    </submittedName>
</protein>
<dbReference type="PANTHER" id="PTHR36455:SF1">
    <property type="entry name" value="BLR8292 PROTEIN"/>
    <property type="match status" value="1"/>
</dbReference>
<evidence type="ECO:0000313" key="2">
    <source>
        <dbReference type="Proteomes" id="UP000306808"/>
    </source>
</evidence>
<accession>A0A4U0P1X8</accession>
<dbReference type="PANTHER" id="PTHR36455">
    <property type="match status" value="1"/>
</dbReference>
<dbReference type="OrthoDB" id="4956084at2"/>
<comment type="caution">
    <text evidence="1">The sequence shown here is derived from an EMBL/GenBank/DDBJ whole genome shotgun (WGS) entry which is preliminary data.</text>
</comment>
<dbReference type="EMBL" id="SUME01000004">
    <property type="protein sequence ID" value="TJZ60512.1"/>
    <property type="molecule type" value="Genomic_DNA"/>
</dbReference>
<sequence>MMDIAMRKSFDGLCGLVISLMQRQTISGEVFEFLNRSRTHIKLLYQEDGGFVLYYKRLEQATFGSPELKKGELSWSDLVLLVEGIRVVMSIQKKHYSLQ</sequence>